<dbReference type="PANTHER" id="PTHR23521">
    <property type="entry name" value="TRANSPORTER MFS SUPERFAMILY"/>
    <property type="match status" value="1"/>
</dbReference>
<protein>
    <submittedName>
        <fullName evidence="7">Putative membrane protein</fullName>
    </submittedName>
</protein>
<feature type="transmembrane region" description="Helical" evidence="5">
    <location>
        <begin position="130"/>
        <end position="150"/>
    </location>
</feature>
<keyword evidence="1 5" id="KW-0812">Transmembrane</keyword>
<sequence>MQKILNTFLPLYTTTLLMLLGSGLLTTYVSLRLAHENVSGTVIGLITAANYVGLVVGGKIGHNLIARVGHIRAYVACAGIITASVIGHGLSSYVPVWIVLRFIIGLCMMSQYMVLESWLNDQAESDQRGVIFGFYMVATYLGLSAGQIILSLETGFGMLPLLIVALCFALCLVPIALTTRTKVQPMSPAPLELGYFLKKIPKILIITLVTGMVVGAFYGMAPVYANQMALSTSQTGTFMAVTIFAGLVTQFPLSWLSDRYDRGHLLFFIAILFLITSLPLAFLKHLSFITILGISFVVSMMQFALYPLAVAMANDRIVAERRVSLTACLLMSYGIGASIGPLLTGAVMQPLGGNMLYLFFACCGVVIIGLTWFRSPVPVALQESQVPHVPLTDGLVSSPLAAALNPTLDEEDIQNTMVNTPEDDETENDTTDAPEGEKAAVQPPPEEEHHREPWP</sequence>
<dbReference type="GO" id="GO:0005886">
    <property type="term" value="C:plasma membrane"/>
    <property type="evidence" value="ECO:0007669"/>
    <property type="project" value="TreeGrafter"/>
</dbReference>
<dbReference type="CDD" id="cd17477">
    <property type="entry name" value="MFS_YcaD_like"/>
    <property type="match status" value="1"/>
</dbReference>
<dbReference type="InterPro" id="IPR020846">
    <property type="entry name" value="MFS_dom"/>
</dbReference>
<dbReference type="InterPro" id="IPR047200">
    <property type="entry name" value="MFS_YcaD-like"/>
</dbReference>
<evidence type="ECO:0000256" key="2">
    <source>
        <dbReference type="ARBA" id="ARBA00022989"/>
    </source>
</evidence>
<feature type="transmembrane region" description="Helical" evidence="5">
    <location>
        <begin position="96"/>
        <end position="118"/>
    </location>
</feature>
<keyword evidence="2 5" id="KW-1133">Transmembrane helix</keyword>
<reference evidence="7 8" key="1">
    <citation type="submission" date="2014-05" db="EMBL/GenBank/DDBJ databases">
        <title>ATOL: Assembling a taxonomically balanced genome-scale reconstruction of the evolutionary history of the Enterobacteriaceae.</title>
        <authorList>
            <person name="Plunkett G.III."/>
            <person name="Neeno-Eckwall E.C."/>
            <person name="Glasner J.D."/>
            <person name="Perna N.T."/>
        </authorList>
    </citation>
    <scope>NUCLEOTIDE SEQUENCE [LARGE SCALE GENOMIC DNA]</scope>
    <source>
        <strain evidence="7 8">ATCC 33301</strain>
    </source>
</reference>
<organism evidence="7 8">
    <name type="scientific">Tatumella ptyseos ATCC 33301</name>
    <dbReference type="NCBI Taxonomy" id="1005995"/>
    <lineage>
        <taxon>Bacteria</taxon>
        <taxon>Pseudomonadati</taxon>
        <taxon>Pseudomonadota</taxon>
        <taxon>Gammaproteobacteria</taxon>
        <taxon>Enterobacterales</taxon>
        <taxon>Erwiniaceae</taxon>
        <taxon>Tatumella</taxon>
    </lineage>
</organism>
<proteinExistence type="predicted"/>
<dbReference type="GO" id="GO:0022857">
    <property type="term" value="F:transmembrane transporter activity"/>
    <property type="evidence" value="ECO:0007669"/>
    <property type="project" value="InterPro"/>
</dbReference>
<feature type="transmembrane region" description="Helical" evidence="5">
    <location>
        <begin position="7"/>
        <end position="29"/>
    </location>
</feature>
<feature type="transmembrane region" description="Helical" evidence="5">
    <location>
        <begin position="41"/>
        <end position="61"/>
    </location>
</feature>
<dbReference type="AlphaFoldDB" id="A0A085JK92"/>
<evidence type="ECO:0000313" key="8">
    <source>
        <dbReference type="Proteomes" id="UP000028602"/>
    </source>
</evidence>
<dbReference type="Gene3D" id="1.20.1250.20">
    <property type="entry name" value="MFS general substrate transporter like domains"/>
    <property type="match status" value="2"/>
</dbReference>
<comment type="caution">
    <text evidence="7">The sequence shown here is derived from an EMBL/GenBank/DDBJ whole genome shotgun (WGS) entry which is preliminary data.</text>
</comment>
<feature type="transmembrane region" description="Helical" evidence="5">
    <location>
        <begin position="73"/>
        <end position="90"/>
    </location>
</feature>
<dbReference type="Pfam" id="PF07690">
    <property type="entry name" value="MFS_1"/>
    <property type="match status" value="1"/>
</dbReference>
<keyword evidence="8" id="KW-1185">Reference proteome</keyword>
<dbReference type="Proteomes" id="UP000028602">
    <property type="component" value="Unassembled WGS sequence"/>
</dbReference>
<feature type="transmembrane region" description="Helical" evidence="5">
    <location>
        <begin position="263"/>
        <end position="282"/>
    </location>
</feature>
<evidence type="ECO:0000313" key="7">
    <source>
        <dbReference type="EMBL" id="KFD20888.1"/>
    </source>
</evidence>
<feature type="transmembrane region" description="Helical" evidence="5">
    <location>
        <begin position="203"/>
        <end position="225"/>
    </location>
</feature>
<evidence type="ECO:0000256" key="4">
    <source>
        <dbReference type="SAM" id="MobiDB-lite"/>
    </source>
</evidence>
<feature type="transmembrane region" description="Helical" evidence="5">
    <location>
        <begin position="156"/>
        <end position="177"/>
    </location>
</feature>
<dbReference type="InterPro" id="IPR036259">
    <property type="entry name" value="MFS_trans_sf"/>
</dbReference>
<gene>
    <name evidence="7" type="ORF">GTPT_1081</name>
</gene>
<feature type="compositionally biased region" description="Basic and acidic residues" evidence="4">
    <location>
        <begin position="446"/>
        <end position="455"/>
    </location>
</feature>
<evidence type="ECO:0000256" key="5">
    <source>
        <dbReference type="SAM" id="Phobius"/>
    </source>
</evidence>
<feature type="transmembrane region" description="Helical" evidence="5">
    <location>
        <begin position="237"/>
        <end position="256"/>
    </location>
</feature>
<feature type="region of interest" description="Disordered" evidence="4">
    <location>
        <begin position="406"/>
        <end position="455"/>
    </location>
</feature>
<name>A0A085JK92_9GAMM</name>
<feature type="domain" description="Major facilitator superfamily (MFS) profile" evidence="6">
    <location>
        <begin position="1"/>
        <end position="379"/>
    </location>
</feature>
<dbReference type="SUPFAM" id="SSF103473">
    <property type="entry name" value="MFS general substrate transporter"/>
    <property type="match status" value="1"/>
</dbReference>
<feature type="transmembrane region" description="Helical" evidence="5">
    <location>
        <begin position="323"/>
        <end position="343"/>
    </location>
</feature>
<feature type="transmembrane region" description="Helical" evidence="5">
    <location>
        <begin position="288"/>
        <end position="311"/>
    </location>
</feature>
<feature type="compositionally biased region" description="Acidic residues" evidence="4">
    <location>
        <begin position="421"/>
        <end position="434"/>
    </location>
</feature>
<dbReference type="OrthoDB" id="9810614at2"/>
<feature type="transmembrane region" description="Helical" evidence="5">
    <location>
        <begin position="355"/>
        <end position="373"/>
    </location>
</feature>
<evidence type="ECO:0000256" key="3">
    <source>
        <dbReference type="ARBA" id="ARBA00023136"/>
    </source>
</evidence>
<evidence type="ECO:0000256" key="1">
    <source>
        <dbReference type="ARBA" id="ARBA00022692"/>
    </source>
</evidence>
<keyword evidence="3 5" id="KW-0472">Membrane</keyword>
<dbReference type="RefSeq" id="WP_029989783.1">
    <property type="nucleotide sequence ID" value="NZ_ATMJ01000012.1"/>
</dbReference>
<dbReference type="PANTHER" id="PTHR23521:SF3">
    <property type="entry name" value="MFS TRANSPORTER"/>
    <property type="match status" value="1"/>
</dbReference>
<accession>A0A085JK92</accession>
<dbReference type="EMBL" id="JMPR01000019">
    <property type="protein sequence ID" value="KFD20888.1"/>
    <property type="molecule type" value="Genomic_DNA"/>
</dbReference>
<dbReference type="eggNOG" id="COG2807">
    <property type="taxonomic scope" value="Bacteria"/>
</dbReference>
<evidence type="ECO:0000259" key="6">
    <source>
        <dbReference type="PROSITE" id="PS50850"/>
    </source>
</evidence>
<dbReference type="PROSITE" id="PS50850">
    <property type="entry name" value="MFS"/>
    <property type="match status" value="1"/>
</dbReference>
<dbReference type="InterPro" id="IPR011701">
    <property type="entry name" value="MFS"/>
</dbReference>